<reference evidence="2 3" key="1">
    <citation type="submission" date="2019-03" db="EMBL/GenBank/DDBJ databases">
        <title>First draft genome of Liparis tanakae, snailfish: a comprehensive survey of snailfish specific genes.</title>
        <authorList>
            <person name="Kim W."/>
            <person name="Song I."/>
            <person name="Jeong J.-H."/>
            <person name="Kim D."/>
            <person name="Kim S."/>
            <person name="Ryu S."/>
            <person name="Song J.Y."/>
            <person name="Lee S.K."/>
        </authorList>
    </citation>
    <scope>NUCLEOTIDE SEQUENCE [LARGE SCALE GENOMIC DNA]</scope>
    <source>
        <tissue evidence="2">Muscle</tissue>
    </source>
</reference>
<name>A0A4Z2J110_9TELE</name>
<dbReference type="Proteomes" id="UP000314294">
    <property type="component" value="Unassembled WGS sequence"/>
</dbReference>
<sequence>MIARLRGSRVVLSSEAPGERRGPRKAVGKESELLLSHINPTPADVSKRLRFRTSVYASSVTTMCGERAPKHAHGYAE</sequence>
<feature type="region of interest" description="Disordered" evidence="1">
    <location>
        <begin position="1"/>
        <end position="28"/>
    </location>
</feature>
<protein>
    <submittedName>
        <fullName evidence="2">Uncharacterized protein</fullName>
    </submittedName>
</protein>
<keyword evidence="3" id="KW-1185">Reference proteome</keyword>
<feature type="compositionally biased region" description="Basic and acidic residues" evidence="1">
    <location>
        <begin position="17"/>
        <end position="28"/>
    </location>
</feature>
<dbReference type="AlphaFoldDB" id="A0A4Z2J110"/>
<dbReference type="EMBL" id="SRLO01000035">
    <property type="protein sequence ID" value="TNN83143.1"/>
    <property type="molecule type" value="Genomic_DNA"/>
</dbReference>
<organism evidence="2 3">
    <name type="scientific">Liparis tanakae</name>
    <name type="common">Tanaka's snailfish</name>
    <dbReference type="NCBI Taxonomy" id="230148"/>
    <lineage>
        <taxon>Eukaryota</taxon>
        <taxon>Metazoa</taxon>
        <taxon>Chordata</taxon>
        <taxon>Craniata</taxon>
        <taxon>Vertebrata</taxon>
        <taxon>Euteleostomi</taxon>
        <taxon>Actinopterygii</taxon>
        <taxon>Neopterygii</taxon>
        <taxon>Teleostei</taxon>
        <taxon>Neoteleostei</taxon>
        <taxon>Acanthomorphata</taxon>
        <taxon>Eupercaria</taxon>
        <taxon>Perciformes</taxon>
        <taxon>Cottioidei</taxon>
        <taxon>Cottales</taxon>
        <taxon>Liparidae</taxon>
        <taxon>Liparis</taxon>
    </lineage>
</organism>
<accession>A0A4Z2J110</accession>
<evidence type="ECO:0000313" key="2">
    <source>
        <dbReference type="EMBL" id="TNN83143.1"/>
    </source>
</evidence>
<comment type="caution">
    <text evidence="2">The sequence shown here is derived from an EMBL/GenBank/DDBJ whole genome shotgun (WGS) entry which is preliminary data.</text>
</comment>
<gene>
    <name evidence="2" type="ORF">EYF80_006750</name>
</gene>
<evidence type="ECO:0000313" key="3">
    <source>
        <dbReference type="Proteomes" id="UP000314294"/>
    </source>
</evidence>
<evidence type="ECO:0000256" key="1">
    <source>
        <dbReference type="SAM" id="MobiDB-lite"/>
    </source>
</evidence>
<proteinExistence type="predicted"/>